<name>A0A6G1IJW7_9PLEO</name>
<evidence type="ECO:0000313" key="1">
    <source>
        <dbReference type="EMBL" id="KAF2678537.1"/>
    </source>
</evidence>
<dbReference type="EMBL" id="MU005611">
    <property type="protein sequence ID" value="KAF2678537.1"/>
    <property type="molecule type" value="Genomic_DNA"/>
</dbReference>
<dbReference type="Proteomes" id="UP000799291">
    <property type="component" value="Unassembled WGS sequence"/>
</dbReference>
<organism evidence="1 2">
    <name type="scientific">Lentithecium fluviatile CBS 122367</name>
    <dbReference type="NCBI Taxonomy" id="1168545"/>
    <lineage>
        <taxon>Eukaryota</taxon>
        <taxon>Fungi</taxon>
        <taxon>Dikarya</taxon>
        <taxon>Ascomycota</taxon>
        <taxon>Pezizomycotina</taxon>
        <taxon>Dothideomycetes</taxon>
        <taxon>Pleosporomycetidae</taxon>
        <taxon>Pleosporales</taxon>
        <taxon>Massarineae</taxon>
        <taxon>Lentitheciaceae</taxon>
        <taxon>Lentithecium</taxon>
    </lineage>
</organism>
<accession>A0A6G1IJW7</accession>
<gene>
    <name evidence="1" type="ORF">K458DRAFT_394812</name>
</gene>
<sequence>MAPPEQQPSWFGHVTKPKPMPALQSETGYGSTKSAIAKFAIAATKITIESAGRLPASFLRRSRICWYNYHYDDKDPPTVHYDPQSHEHTHANYPPNANQILYRYKNCHCDYDESVDQFEGFDDNEVGYDHADATEHRHGDGDENVAHYENLSTEGTDDGCQYEDGVRRRLGNLGGRSYFSAAG</sequence>
<reference evidence="1" key="1">
    <citation type="journal article" date="2020" name="Stud. Mycol.">
        <title>101 Dothideomycetes genomes: a test case for predicting lifestyles and emergence of pathogens.</title>
        <authorList>
            <person name="Haridas S."/>
            <person name="Albert R."/>
            <person name="Binder M."/>
            <person name="Bloem J."/>
            <person name="Labutti K."/>
            <person name="Salamov A."/>
            <person name="Andreopoulos B."/>
            <person name="Baker S."/>
            <person name="Barry K."/>
            <person name="Bills G."/>
            <person name="Bluhm B."/>
            <person name="Cannon C."/>
            <person name="Castanera R."/>
            <person name="Culley D."/>
            <person name="Daum C."/>
            <person name="Ezra D."/>
            <person name="Gonzalez J."/>
            <person name="Henrissat B."/>
            <person name="Kuo A."/>
            <person name="Liang C."/>
            <person name="Lipzen A."/>
            <person name="Lutzoni F."/>
            <person name="Magnuson J."/>
            <person name="Mondo S."/>
            <person name="Nolan M."/>
            <person name="Ohm R."/>
            <person name="Pangilinan J."/>
            <person name="Park H.-J."/>
            <person name="Ramirez L."/>
            <person name="Alfaro M."/>
            <person name="Sun H."/>
            <person name="Tritt A."/>
            <person name="Yoshinaga Y."/>
            <person name="Zwiers L.-H."/>
            <person name="Turgeon B."/>
            <person name="Goodwin S."/>
            <person name="Spatafora J."/>
            <person name="Crous P."/>
            <person name="Grigoriev I."/>
        </authorList>
    </citation>
    <scope>NUCLEOTIDE SEQUENCE</scope>
    <source>
        <strain evidence="1">CBS 122367</strain>
    </source>
</reference>
<protein>
    <submittedName>
        <fullName evidence="1">Uncharacterized protein</fullName>
    </submittedName>
</protein>
<proteinExistence type="predicted"/>
<keyword evidence="2" id="KW-1185">Reference proteome</keyword>
<dbReference type="AlphaFoldDB" id="A0A6G1IJW7"/>
<evidence type="ECO:0000313" key="2">
    <source>
        <dbReference type="Proteomes" id="UP000799291"/>
    </source>
</evidence>